<dbReference type="SUPFAM" id="SSF56935">
    <property type="entry name" value="Porins"/>
    <property type="match status" value="1"/>
</dbReference>
<dbReference type="Gene3D" id="2.40.160.100">
    <property type="match status" value="1"/>
</dbReference>
<dbReference type="InterPro" id="IPR025388">
    <property type="entry name" value="Alginate_export_dom"/>
</dbReference>
<dbReference type="Pfam" id="PF13372">
    <property type="entry name" value="Alginate_exp"/>
    <property type="match status" value="1"/>
</dbReference>
<dbReference type="STRING" id="1769779.AUP74_02533"/>
<name>A0A1C9W9V1_9GAMM</name>
<dbReference type="EMBL" id="CP014143">
    <property type="protein sequence ID" value="AOS97930.1"/>
    <property type="molecule type" value="Genomic_DNA"/>
</dbReference>
<evidence type="ECO:0000259" key="1">
    <source>
        <dbReference type="Pfam" id="PF13372"/>
    </source>
</evidence>
<dbReference type="InterPro" id="IPR053728">
    <property type="entry name" value="Alginate_Permeability_Chnl"/>
</dbReference>
<dbReference type="AlphaFoldDB" id="A0A1C9W9V1"/>
<dbReference type="OrthoDB" id="9806824at2"/>
<reference evidence="3" key="1">
    <citation type="submission" date="2016-01" db="EMBL/GenBank/DDBJ databases">
        <title>Complete genome sequence of Microbulbifer sp. CCB-MM1, a halophile isolated from Matang Mangrove Forest, Perak.</title>
        <authorList>
            <person name="Moh T.H."/>
            <person name="Dinesh B."/>
            <person name="Lau N.-S."/>
            <person name="Go F."/>
            <person name="Alexander Chong S.-C."/>
        </authorList>
    </citation>
    <scope>NUCLEOTIDE SEQUENCE [LARGE SCALE GENOMIC DNA]</scope>
    <source>
        <strain evidence="3">CCB-MM1</strain>
    </source>
</reference>
<sequence length="454" mass="52091">MPVFLSGFALAEIGEPPPIKKLRFDEDYSYLRGIPWPRQWPDCWKYIPLGNSPDSYLTLGGEIRQRYEYTNNPTFGQSPQDSHGVWLQRYSLFGDLHWNRHLRFFGQLTSALETGRAAGPSPVDEDELEWQNAFFDLSSNDWSGGTATARIGRQEIVFGSGRIVDVREGPNVRRTFDGGRGFLITPNWRVDVVAARPREDRRGVFDDKTNDTQALWGIYSAMQNPLPYPGNLDLYYLGYENENSTYVQGTAHEDRHSLGARYWGEQDNWDWNWEALYQFGHFGSGKIRAWTLATETAYQWPDARWQPTLKLSVNIASGDNDPENSDLGTFNPIYPRGNYFSEAAVFGPRNFYNFHTFLYLQPTEPLALTVDLNFFWRLEKEDGLYSPSGQIVRSPDDSDAHFAATALSLTAEYTLCRGLVFTAIHTFGMPERFLRETGPSEDLNFTELTLQYRF</sequence>
<protein>
    <recommendedName>
        <fullName evidence="1">Alginate export domain-containing protein</fullName>
    </recommendedName>
</protein>
<organism evidence="2 3">
    <name type="scientific">Microbulbifer aggregans</name>
    <dbReference type="NCBI Taxonomy" id="1769779"/>
    <lineage>
        <taxon>Bacteria</taxon>
        <taxon>Pseudomonadati</taxon>
        <taxon>Pseudomonadota</taxon>
        <taxon>Gammaproteobacteria</taxon>
        <taxon>Cellvibrionales</taxon>
        <taxon>Microbulbiferaceae</taxon>
        <taxon>Microbulbifer</taxon>
    </lineage>
</organism>
<feature type="domain" description="Alginate export" evidence="1">
    <location>
        <begin position="56"/>
        <end position="415"/>
    </location>
</feature>
<evidence type="ECO:0000313" key="3">
    <source>
        <dbReference type="Proteomes" id="UP000095672"/>
    </source>
</evidence>
<keyword evidence="3" id="KW-1185">Reference proteome</keyword>
<evidence type="ECO:0000313" key="2">
    <source>
        <dbReference type="EMBL" id="AOS97930.1"/>
    </source>
</evidence>
<dbReference type="KEGG" id="micc:AUP74_02533"/>
<dbReference type="Proteomes" id="UP000095672">
    <property type="component" value="Chromosome"/>
</dbReference>
<proteinExistence type="predicted"/>
<gene>
    <name evidence="2" type="ORF">AUP74_02533</name>
</gene>
<dbReference type="PATRIC" id="fig|1769779.3.peg.2523"/>
<accession>A0A1C9W9V1</accession>